<dbReference type="InterPro" id="IPR008638">
    <property type="entry name" value="FhaB/CdiA-like_TPS"/>
</dbReference>
<dbReference type="SMART" id="SM00912">
    <property type="entry name" value="Haemagg_act"/>
    <property type="match status" value="1"/>
</dbReference>
<proteinExistence type="predicted"/>
<dbReference type="EMBL" id="JYON01000009">
    <property type="protein sequence ID" value="KJH71784.1"/>
    <property type="molecule type" value="Genomic_DNA"/>
</dbReference>
<gene>
    <name evidence="2" type="ORF">UH38_10360</name>
</gene>
<dbReference type="Pfam" id="PF05860">
    <property type="entry name" value="TPS"/>
    <property type="match status" value="1"/>
</dbReference>
<comment type="caution">
    <text evidence="2">The sequence shown here is derived from an EMBL/GenBank/DDBJ whole genome shotgun (WGS) entry which is preliminary data.</text>
</comment>
<dbReference type="NCBIfam" id="TIGR01901">
    <property type="entry name" value="adhes_NPXG"/>
    <property type="match status" value="1"/>
</dbReference>
<dbReference type="Proteomes" id="UP000032452">
    <property type="component" value="Unassembled WGS sequence"/>
</dbReference>
<dbReference type="STRING" id="1618023.UH38_10360"/>
<evidence type="ECO:0000313" key="2">
    <source>
        <dbReference type="EMBL" id="KJH71784.1"/>
    </source>
</evidence>
<dbReference type="InterPro" id="IPR011050">
    <property type="entry name" value="Pectin_lyase_fold/virulence"/>
</dbReference>
<keyword evidence="3" id="KW-1185">Reference proteome</keyword>
<protein>
    <recommendedName>
        <fullName evidence="1">Filamentous haemagglutinin FhaB/tRNA nuclease CdiA-like TPS domain-containing protein</fullName>
    </recommendedName>
</protein>
<reference evidence="2 3" key="1">
    <citation type="submission" date="2015-02" db="EMBL/GenBank/DDBJ databases">
        <title>Draft genome of a novel marine cyanobacterium (Chroococcales) isolated from South Atlantic Ocean.</title>
        <authorList>
            <person name="Rigonato J."/>
            <person name="Alvarenga D.O."/>
            <person name="Branco L.H."/>
            <person name="Varani A.M."/>
            <person name="Brandini F.P."/>
            <person name="Fiore M.F."/>
        </authorList>
    </citation>
    <scope>NUCLEOTIDE SEQUENCE [LARGE SCALE GENOMIC DNA]</scope>
    <source>
        <strain evidence="2 3">CENA595</strain>
    </source>
</reference>
<feature type="domain" description="Filamentous haemagglutinin FhaB/tRNA nuclease CdiA-like TPS" evidence="1">
    <location>
        <begin position="41"/>
        <end position="144"/>
    </location>
</feature>
<dbReference type="Gene3D" id="2.160.20.10">
    <property type="entry name" value="Single-stranded right-handed beta-helix, Pectin lyase-like"/>
    <property type="match status" value="2"/>
</dbReference>
<evidence type="ECO:0000259" key="1">
    <source>
        <dbReference type="SMART" id="SM00912"/>
    </source>
</evidence>
<dbReference type="PATRIC" id="fig|1618023.3.peg.3839"/>
<sequence length="803" mass="83030">MSANKYLYQFCFITTVSICNAIISQPIYSQVRSDTSLSTKVNTLDNSNFTITGGSKVGNNLFHSFKEFSVPTGGSASFDNLQGINNIINRVTGGSISNIQGSIQAQGNANFFLLNPNGIVFGPNAQLNIQGSFLATTANSIKFAEGPSFSANETQSQPLLNINTPTGLQFGANVKPIVNQAQVGGNGFGLQVKPNRTLALVGGDITLENGAMYAPGGRIELGSVDDNSFISLTPVGDASIGWRLGYENVQEFRDILLSKAPTESYFLPSIVTTDTDTNKTFGQIYFRGKNITITDTSIVSSLSLGTAQRGIIDIQASEFLEVSKSSQLFSNANLNSPELTGSSGDIKLETQRLLISNGAFIDASSFSAGRGGNVTINAPESVELRGGGLLTQIATQALGEGNAGEVKVTTGKLIISDGGQIASSTFSAGDGGSVIVNANQLVEISGQAEQPLTGLLAGTRELATGNGGIIKIDTGRLTIQNGGTVSVEATDNSTGQAGTLDINAVNSVEVSGRGSSLRASSNSPKPAGNLTITTDQLLVQDGAEVSVSSTNIGNAGNLEIVARTVSLDNEGKLTATSPSVTGGGNISLQRLNSLTLRRGSEISTSAQGEGNGGDITISTNLLTALENSNIKTTAERGRGGKITITTQGIFISPDSLIDAASEQGIDGVVEIDRLENNPENALLTLPAEPVNISGLIAQGCSSGAGSIARRGSEFVVTGRGGLPPTPKEAFRGDVALVDLGKPIQTETTQAQVVAPTNQKPLESTPLVEAQGWVIGSEGEVMLTASASNVTPSIPWMQSNSCHG</sequence>
<dbReference type="InterPro" id="IPR012334">
    <property type="entry name" value="Pectin_lyas_fold"/>
</dbReference>
<dbReference type="OrthoDB" id="502085at2"/>
<organism evidence="2 3">
    <name type="scientific">Aliterella atlantica CENA595</name>
    <dbReference type="NCBI Taxonomy" id="1618023"/>
    <lineage>
        <taxon>Bacteria</taxon>
        <taxon>Bacillati</taxon>
        <taxon>Cyanobacteriota</taxon>
        <taxon>Cyanophyceae</taxon>
        <taxon>Chroococcidiopsidales</taxon>
        <taxon>Aliterellaceae</taxon>
        <taxon>Aliterella</taxon>
    </lineage>
</organism>
<dbReference type="RefSeq" id="WP_045054587.1">
    <property type="nucleotide sequence ID" value="NZ_CAWMDP010000042.1"/>
</dbReference>
<accession>A0A0D8ZTJ8</accession>
<evidence type="ECO:0000313" key="3">
    <source>
        <dbReference type="Proteomes" id="UP000032452"/>
    </source>
</evidence>
<name>A0A0D8ZTJ8_9CYAN</name>
<dbReference type="SUPFAM" id="SSF51126">
    <property type="entry name" value="Pectin lyase-like"/>
    <property type="match status" value="3"/>
</dbReference>
<dbReference type="AlphaFoldDB" id="A0A0D8ZTJ8"/>